<dbReference type="EnsemblFungi" id="CEF72145">
    <property type="protein sequence ID" value="CEF72145"/>
    <property type="gene ID" value="FGRRES_11735"/>
</dbReference>
<reference evidence="1 3" key="3">
    <citation type="journal article" date="2015" name="BMC Genomics">
        <title>The completed genome sequence of the pathogenic ascomycete fungus Fusarium graminearum.</title>
        <authorList>
            <person name="King R."/>
            <person name="Urban M."/>
            <person name="Hammond-Kosack M.C."/>
            <person name="Hassani-Pak K."/>
            <person name="Hammond-Kosack K.E."/>
        </authorList>
    </citation>
    <scope>NUCLEOTIDE SEQUENCE [LARGE SCALE GENOMIC DNA]</scope>
    <source>
        <strain evidence="3">ATCC MYA-4620 / CBS 123657 / FGSC 9075 / NRRL 31084 / PH-1</strain>
        <strain evidence="1">PH-1</strain>
    </source>
</reference>
<dbReference type="RefSeq" id="XP_011315895.1">
    <property type="nucleotide sequence ID" value="XM_011317593.1"/>
</dbReference>
<accession>I1S4G8</accession>
<reference evidence="2 3" key="1">
    <citation type="journal article" date="2007" name="Science">
        <title>The Fusarium graminearum genome reveals a link between localized polymorphism and pathogen specialization.</title>
        <authorList>
            <person name="Cuomo C.A."/>
            <person name="Gueldener U."/>
            <person name="Xu J.-R."/>
            <person name="Trail F."/>
            <person name="Turgeon B.G."/>
            <person name="Di Pietro A."/>
            <person name="Walton J.D."/>
            <person name="Ma L.-J."/>
            <person name="Baker S.E."/>
            <person name="Rep M."/>
            <person name="Adam G."/>
            <person name="Antoniw J."/>
            <person name="Baldwin T."/>
            <person name="Calvo S.E."/>
            <person name="Chang Y.-L."/>
            <person name="DeCaprio D."/>
            <person name="Gale L.R."/>
            <person name="Gnerre S."/>
            <person name="Goswami R.S."/>
            <person name="Hammond-Kosack K."/>
            <person name="Harris L.J."/>
            <person name="Hilburn K."/>
            <person name="Kennell J.C."/>
            <person name="Kroken S."/>
            <person name="Magnuson J.K."/>
            <person name="Mannhaupt G."/>
            <person name="Mauceli E.W."/>
            <person name="Mewes H.-W."/>
            <person name="Mitterbauer R."/>
            <person name="Muehlbauer G."/>
            <person name="Muensterkoetter M."/>
            <person name="Nelson D."/>
            <person name="O'Donnell K."/>
            <person name="Ouellet T."/>
            <person name="Qi W."/>
            <person name="Quesneville H."/>
            <person name="Roncero M.I.G."/>
            <person name="Seong K.-Y."/>
            <person name="Tetko I.V."/>
            <person name="Urban M."/>
            <person name="Waalwijk C."/>
            <person name="Ward T.J."/>
            <person name="Yao J."/>
            <person name="Birren B.W."/>
            <person name="Kistler H.C."/>
        </authorList>
    </citation>
    <scope>NUCLEOTIDE SEQUENCE [LARGE SCALE GENOMIC DNA]</scope>
    <source>
        <strain evidence="3">ATCC MYA-4620 / CBS 123657 / FGSC 9075 / NRRL 31084 / PH-1</strain>
        <strain evidence="2">PH-1 / ATCC MYA-4620 / FGSC 9075 / NRRL 31084</strain>
    </source>
</reference>
<proteinExistence type="predicted"/>
<reference evidence="2" key="4">
    <citation type="submission" date="2017-01" db="UniProtKB">
        <authorList>
            <consortium name="EnsemblFungi"/>
        </authorList>
    </citation>
    <scope>IDENTIFICATION</scope>
    <source>
        <strain evidence="2">PH-1 / ATCC MYA-4620 / FGSC 9075 / NRRL 31084</strain>
    </source>
</reference>
<organism evidence="1 3">
    <name type="scientific">Gibberella zeae (strain ATCC MYA-4620 / CBS 123657 / FGSC 9075 / NRRL 31084 / PH-1)</name>
    <name type="common">Wheat head blight fungus</name>
    <name type="synonym">Fusarium graminearum</name>
    <dbReference type="NCBI Taxonomy" id="229533"/>
    <lineage>
        <taxon>Eukaryota</taxon>
        <taxon>Fungi</taxon>
        <taxon>Dikarya</taxon>
        <taxon>Ascomycota</taxon>
        <taxon>Pezizomycotina</taxon>
        <taxon>Sordariomycetes</taxon>
        <taxon>Hypocreomycetidae</taxon>
        <taxon>Hypocreales</taxon>
        <taxon>Nectriaceae</taxon>
        <taxon>Fusarium</taxon>
    </lineage>
</organism>
<protein>
    <submittedName>
        <fullName evidence="1">Chromosome 1, complete genome</fullName>
    </submittedName>
</protein>
<evidence type="ECO:0000313" key="2">
    <source>
        <dbReference type="EnsemblFungi" id="CEF72145"/>
    </source>
</evidence>
<dbReference type="EMBL" id="HG970332">
    <property type="protein sequence ID" value="CEF72145.1"/>
    <property type="molecule type" value="Genomic_DNA"/>
</dbReference>
<dbReference type="InParanoid" id="I1S4G8"/>
<accession>A0A098D145</accession>
<gene>
    <name evidence="1" type="ORF">FGRAMPH1_01T00687</name>
</gene>
<evidence type="ECO:0000313" key="1">
    <source>
        <dbReference type="EMBL" id="CEF72145.1"/>
    </source>
</evidence>
<name>I1S4G8_GIBZE</name>
<dbReference type="HOGENOM" id="CLU_171969_0_0_1"/>
<dbReference type="AlphaFoldDB" id="I1S4G8"/>
<dbReference type="VEuPathDB" id="FungiDB:FGRAMPH1_01G00687"/>
<sequence>MYLKTVLLHTHPGLQILHSGHVPKGIGKTKAQNLAFDKGNRGSFLAPSGARLVRGRDVLRASAGGKQLASSSTELRRRRKQVTFLATLGAMKDALSIRTASLGCILPPMQQG</sequence>
<keyword evidence="3" id="KW-1185">Reference proteome</keyword>
<reference evidence="2 3" key="2">
    <citation type="journal article" date="2010" name="Nature">
        <title>Comparative genomics reveals mobile pathogenicity chromosomes in Fusarium.</title>
        <authorList>
            <person name="Ma L.J."/>
            <person name="van der Does H.C."/>
            <person name="Borkovich K.A."/>
            <person name="Coleman J.J."/>
            <person name="Daboussi M.J."/>
            <person name="Di Pietro A."/>
            <person name="Dufresne M."/>
            <person name="Freitag M."/>
            <person name="Grabherr M."/>
            <person name="Henrissat B."/>
            <person name="Houterman P.M."/>
            <person name="Kang S."/>
            <person name="Shim W.B."/>
            <person name="Woloshuk C."/>
            <person name="Xie X."/>
            <person name="Xu J.R."/>
            <person name="Antoniw J."/>
            <person name="Baker S.E."/>
            <person name="Bluhm B.H."/>
            <person name="Breakspear A."/>
            <person name="Brown D.W."/>
            <person name="Butchko R.A."/>
            <person name="Chapman S."/>
            <person name="Coulson R."/>
            <person name="Coutinho P.M."/>
            <person name="Danchin E.G."/>
            <person name="Diener A."/>
            <person name="Gale L.R."/>
            <person name="Gardiner D.M."/>
            <person name="Goff S."/>
            <person name="Hammond-Kosack K.E."/>
            <person name="Hilburn K."/>
            <person name="Hua-Van A."/>
            <person name="Jonkers W."/>
            <person name="Kazan K."/>
            <person name="Kodira C.D."/>
            <person name="Koehrsen M."/>
            <person name="Kumar L."/>
            <person name="Lee Y.H."/>
            <person name="Li L."/>
            <person name="Manners J.M."/>
            <person name="Miranda-Saavedra D."/>
            <person name="Mukherjee M."/>
            <person name="Park G."/>
            <person name="Park J."/>
            <person name="Park S.Y."/>
            <person name="Proctor R.H."/>
            <person name="Regev A."/>
            <person name="Ruiz-Roldan M.C."/>
            <person name="Sain D."/>
            <person name="Sakthikumar S."/>
            <person name="Sykes S."/>
            <person name="Schwartz D.C."/>
            <person name="Turgeon B.G."/>
            <person name="Wapinski I."/>
            <person name="Yoder O."/>
            <person name="Young S."/>
            <person name="Zeng Q."/>
            <person name="Zhou S."/>
            <person name="Galagan J."/>
            <person name="Cuomo C.A."/>
            <person name="Kistler H.C."/>
            <person name="Rep M."/>
        </authorList>
    </citation>
    <scope>GENOME REANNOTATION</scope>
    <source>
        <strain evidence="3">ATCC MYA-4620 / CBS 123657 / FGSC 9075 / NRRL 31084 / PH-1</strain>
        <strain evidence="2">PH-1 / ATCC MYA-4620 / FGSC 9075 / NRRL 31084</strain>
    </source>
</reference>
<dbReference type="Proteomes" id="UP000070720">
    <property type="component" value="Chromosome 1"/>
</dbReference>
<evidence type="ECO:0000313" key="3">
    <source>
        <dbReference type="Proteomes" id="UP000070720"/>
    </source>
</evidence>
<dbReference type="KEGG" id="fgr:FGSG_11735"/>